<evidence type="ECO:0000256" key="1">
    <source>
        <dbReference type="SAM" id="MobiDB-lite"/>
    </source>
</evidence>
<accession>A0A1L9SIT9</accession>
<dbReference type="Proteomes" id="UP000184188">
    <property type="component" value="Unassembled WGS sequence"/>
</dbReference>
<evidence type="ECO:0000313" key="2">
    <source>
        <dbReference type="EMBL" id="OJJ47057.1"/>
    </source>
</evidence>
<dbReference type="EMBL" id="KV878341">
    <property type="protein sequence ID" value="OJJ47057.1"/>
    <property type="molecule type" value="Genomic_DNA"/>
</dbReference>
<dbReference type="AlphaFoldDB" id="A0A1L9SIT9"/>
<name>A0A1L9SIT9_9EURO</name>
<dbReference type="VEuPathDB" id="FungiDB:ASPZODRAFT_1884616"/>
<gene>
    <name evidence="2" type="ORF">ASPZODRAFT_1884616</name>
</gene>
<feature type="region of interest" description="Disordered" evidence="1">
    <location>
        <begin position="29"/>
        <end position="61"/>
    </location>
</feature>
<protein>
    <submittedName>
        <fullName evidence="2">Uncharacterized protein</fullName>
    </submittedName>
</protein>
<organism evidence="2 3">
    <name type="scientific">Penicilliopsis zonata CBS 506.65</name>
    <dbReference type="NCBI Taxonomy" id="1073090"/>
    <lineage>
        <taxon>Eukaryota</taxon>
        <taxon>Fungi</taxon>
        <taxon>Dikarya</taxon>
        <taxon>Ascomycota</taxon>
        <taxon>Pezizomycotina</taxon>
        <taxon>Eurotiomycetes</taxon>
        <taxon>Eurotiomycetidae</taxon>
        <taxon>Eurotiales</taxon>
        <taxon>Aspergillaceae</taxon>
        <taxon>Penicilliopsis</taxon>
    </lineage>
</organism>
<dbReference type="RefSeq" id="XP_022581567.1">
    <property type="nucleotide sequence ID" value="XM_022727299.1"/>
</dbReference>
<dbReference type="GeneID" id="34613763"/>
<sequence length="159" mass="17694">MSEMFSCTTSTAEAWNAVKKITTLESGAFVPRQEPCSPSPSPPHREDTADKSGVNQIRGSGKERTGFCHLVYQRSVKDNLWRDGRCPCRTQSGLHRWGGLRNEKRRKKTGSKRGTGTVRASCLCAAVLCSGVRLMDLASLETETWHALSIKLQDKTRRI</sequence>
<proteinExistence type="predicted"/>
<keyword evidence="3" id="KW-1185">Reference proteome</keyword>
<reference evidence="3" key="1">
    <citation type="journal article" date="2017" name="Genome Biol.">
        <title>Comparative genomics reveals high biological diversity and specific adaptations in the industrially and medically important fungal genus Aspergillus.</title>
        <authorList>
            <person name="de Vries R.P."/>
            <person name="Riley R."/>
            <person name="Wiebenga A."/>
            <person name="Aguilar-Osorio G."/>
            <person name="Amillis S."/>
            <person name="Uchima C.A."/>
            <person name="Anderluh G."/>
            <person name="Asadollahi M."/>
            <person name="Askin M."/>
            <person name="Barry K."/>
            <person name="Battaglia E."/>
            <person name="Bayram O."/>
            <person name="Benocci T."/>
            <person name="Braus-Stromeyer S.A."/>
            <person name="Caldana C."/>
            <person name="Canovas D."/>
            <person name="Cerqueira G.C."/>
            <person name="Chen F."/>
            <person name="Chen W."/>
            <person name="Choi C."/>
            <person name="Clum A."/>
            <person name="Dos Santos R.A."/>
            <person name="Damasio A.R."/>
            <person name="Diallinas G."/>
            <person name="Emri T."/>
            <person name="Fekete E."/>
            <person name="Flipphi M."/>
            <person name="Freyberg S."/>
            <person name="Gallo A."/>
            <person name="Gournas C."/>
            <person name="Habgood R."/>
            <person name="Hainaut M."/>
            <person name="Harispe M.L."/>
            <person name="Henrissat B."/>
            <person name="Hilden K.S."/>
            <person name="Hope R."/>
            <person name="Hossain A."/>
            <person name="Karabika E."/>
            <person name="Karaffa L."/>
            <person name="Karanyi Z."/>
            <person name="Krasevec N."/>
            <person name="Kuo A."/>
            <person name="Kusch H."/>
            <person name="LaButti K."/>
            <person name="Lagendijk E.L."/>
            <person name="Lapidus A."/>
            <person name="Levasseur A."/>
            <person name="Lindquist E."/>
            <person name="Lipzen A."/>
            <person name="Logrieco A.F."/>
            <person name="MacCabe A."/>
            <person name="Maekelae M.R."/>
            <person name="Malavazi I."/>
            <person name="Melin P."/>
            <person name="Meyer V."/>
            <person name="Mielnichuk N."/>
            <person name="Miskei M."/>
            <person name="Molnar A.P."/>
            <person name="Mule G."/>
            <person name="Ngan C.Y."/>
            <person name="Orejas M."/>
            <person name="Orosz E."/>
            <person name="Ouedraogo J.P."/>
            <person name="Overkamp K.M."/>
            <person name="Park H.-S."/>
            <person name="Perrone G."/>
            <person name="Piumi F."/>
            <person name="Punt P.J."/>
            <person name="Ram A.F."/>
            <person name="Ramon A."/>
            <person name="Rauscher S."/>
            <person name="Record E."/>
            <person name="Riano-Pachon D.M."/>
            <person name="Robert V."/>
            <person name="Roehrig J."/>
            <person name="Ruller R."/>
            <person name="Salamov A."/>
            <person name="Salih N.S."/>
            <person name="Samson R.A."/>
            <person name="Sandor E."/>
            <person name="Sanguinetti M."/>
            <person name="Schuetze T."/>
            <person name="Sepcic K."/>
            <person name="Shelest E."/>
            <person name="Sherlock G."/>
            <person name="Sophianopoulou V."/>
            <person name="Squina F.M."/>
            <person name="Sun H."/>
            <person name="Susca A."/>
            <person name="Todd R.B."/>
            <person name="Tsang A."/>
            <person name="Unkles S.E."/>
            <person name="van de Wiele N."/>
            <person name="van Rossen-Uffink D."/>
            <person name="Oliveira J.V."/>
            <person name="Vesth T.C."/>
            <person name="Visser J."/>
            <person name="Yu J.-H."/>
            <person name="Zhou M."/>
            <person name="Andersen M.R."/>
            <person name="Archer D.B."/>
            <person name="Baker S.E."/>
            <person name="Benoit I."/>
            <person name="Brakhage A.A."/>
            <person name="Braus G.H."/>
            <person name="Fischer R."/>
            <person name="Frisvad J.C."/>
            <person name="Goldman G.H."/>
            <person name="Houbraken J."/>
            <person name="Oakley B."/>
            <person name="Pocsi I."/>
            <person name="Scazzocchio C."/>
            <person name="Seiboth B."/>
            <person name="vanKuyk P.A."/>
            <person name="Wortman J."/>
            <person name="Dyer P.S."/>
            <person name="Grigoriev I.V."/>
        </authorList>
    </citation>
    <scope>NUCLEOTIDE SEQUENCE [LARGE SCALE GENOMIC DNA]</scope>
    <source>
        <strain evidence="3">CBS 506.65</strain>
    </source>
</reference>
<evidence type="ECO:0000313" key="3">
    <source>
        <dbReference type="Proteomes" id="UP000184188"/>
    </source>
</evidence>